<feature type="transmembrane region" description="Helical" evidence="1">
    <location>
        <begin position="189"/>
        <end position="209"/>
    </location>
</feature>
<feature type="transmembrane region" description="Helical" evidence="1">
    <location>
        <begin position="76"/>
        <end position="97"/>
    </location>
</feature>
<evidence type="ECO:0000256" key="1">
    <source>
        <dbReference type="SAM" id="Phobius"/>
    </source>
</evidence>
<proteinExistence type="predicted"/>
<protein>
    <submittedName>
        <fullName evidence="2">Uncharacterized protein</fullName>
    </submittedName>
</protein>
<feature type="transmembrane region" description="Helical" evidence="1">
    <location>
        <begin position="147"/>
        <end position="169"/>
    </location>
</feature>
<dbReference type="Proteomes" id="UP001500141">
    <property type="component" value="Unassembled WGS sequence"/>
</dbReference>
<name>A0ABP9AAT8_9FLAO</name>
<feature type="transmembrane region" description="Helical" evidence="1">
    <location>
        <begin position="39"/>
        <end position="56"/>
    </location>
</feature>
<organism evidence="2 3">
    <name type="scientific">Flavobacterium hankyongi</name>
    <dbReference type="NCBI Taxonomy" id="1176532"/>
    <lineage>
        <taxon>Bacteria</taxon>
        <taxon>Pseudomonadati</taxon>
        <taxon>Bacteroidota</taxon>
        <taxon>Flavobacteriia</taxon>
        <taxon>Flavobacteriales</taxon>
        <taxon>Flavobacteriaceae</taxon>
        <taxon>Flavobacterium</taxon>
    </lineage>
</organism>
<comment type="caution">
    <text evidence="2">The sequence shown here is derived from an EMBL/GenBank/DDBJ whole genome shotgun (WGS) entry which is preliminary data.</text>
</comment>
<keyword evidence="3" id="KW-1185">Reference proteome</keyword>
<sequence length="225" mass="26374">MTKDEEISKIILEKLNTIELKEKYLNLLNLRIDENRKSLNSLLIILILTAFAFPLIVETKISEISIGPFKLDDHLFAISIIPSIFAYSYYKYATLWIELIEQKFIFKNLTSKIFSIKEYSYLNERLKPFSFVDHIIYHNTQVKSKKLGCILGLFLIPTIIGLVFFPFLFEYYTVKTLYLKTGLNEILDYVFIFTPIIIGVFTLFIYYQAGQKLDDKRKSENSKAL</sequence>
<evidence type="ECO:0000313" key="2">
    <source>
        <dbReference type="EMBL" id="GAA4777108.1"/>
    </source>
</evidence>
<accession>A0ABP9AAT8</accession>
<keyword evidence="1" id="KW-1133">Transmembrane helix</keyword>
<evidence type="ECO:0000313" key="3">
    <source>
        <dbReference type="Proteomes" id="UP001500141"/>
    </source>
</evidence>
<dbReference type="RefSeq" id="WP_264543010.1">
    <property type="nucleotide sequence ID" value="NZ_BAABIP010000022.1"/>
</dbReference>
<reference evidence="3" key="1">
    <citation type="journal article" date="2019" name="Int. J. Syst. Evol. Microbiol.">
        <title>The Global Catalogue of Microorganisms (GCM) 10K type strain sequencing project: providing services to taxonomists for standard genome sequencing and annotation.</title>
        <authorList>
            <consortium name="The Broad Institute Genomics Platform"/>
            <consortium name="The Broad Institute Genome Sequencing Center for Infectious Disease"/>
            <person name="Wu L."/>
            <person name="Ma J."/>
        </authorList>
    </citation>
    <scope>NUCLEOTIDE SEQUENCE [LARGE SCALE GENOMIC DNA]</scope>
    <source>
        <strain evidence="3">JCM 18198</strain>
    </source>
</reference>
<keyword evidence="1" id="KW-0472">Membrane</keyword>
<gene>
    <name evidence="2" type="ORF">GCM10023230_30380</name>
</gene>
<keyword evidence="1" id="KW-0812">Transmembrane</keyword>
<dbReference type="EMBL" id="BAABIP010000022">
    <property type="protein sequence ID" value="GAA4777108.1"/>
    <property type="molecule type" value="Genomic_DNA"/>
</dbReference>